<organism evidence="2 3">
    <name type="scientific">Thiobacter aerophilum</name>
    <dbReference type="NCBI Taxonomy" id="3121275"/>
    <lineage>
        <taxon>Bacteria</taxon>
        <taxon>Pseudomonadati</taxon>
        <taxon>Pseudomonadota</taxon>
        <taxon>Betaproteobacteria</taxon>
        <taxon>Burkholderiales</taxon>
        <taxon>Thiobacteraceae</taxon>
        <taxon>Thiobacter</taxon>
    </lineage>
</organism>
<accession>A0ABV0EE45</accession>
<evidence type="ECO:0000259" key="1">
    <source>
        <dbReference type="Pfam" id="PF13358"/>
    </source>
</evidence>
<dbReference type="InterPro" id="IPR036397">
    <property type="entry name" value="RNaseH_sf"/>
</dbReference>
<sequence length="98" mass="10978">MEVDFIVDGHPVHKARVVSRFVAANADAIELFFLPPYAPELNPDQFAWAHVKSRIAQATTQTKEAMKTTVQRMLRSLQKMPRIVAPLFHAPSCAYASV</sequence>
<protein>
    <submittedName>
        <fullName evidence="2">Transposase</fullName>
    </submittedName>
</protein>
<dbReference type="Pfam" id="PF13358">
    <property type="entry name" value="DDE_3"/>
    <property type="match status" value="1"/>
</dbReference>
<reference evidence="2 3" key="1">
    <citation type="submission" date="2024-02" db="EMBL/GenBank/DDBJ databases">
        <title>New thermophilic sulfur-oxidizing bacteria from a hot springs of the Uzon caldera (Kamchatka, Russia).</title>
        <authorList>
            <person name="Dukat A.M."/>
            <person name="Elcheninov A.G."/>
            <person name="Frolov E.N."/>
        </authorList>
    </citation>
    <scope>NUCLEOTIDE SEQUENCE [LARGE SCALE GENOMIC DNA]</scope>
    <source>
        <strain evidence="2 3">AK1</strain>
    </source>
</reference>
<gene>
    <name evidence="2" type="ORF">V6E02_02090</name>
</gene>
<dbReference type="Proteomes" id="UP001482231">
    <property type="component" value="Unassembled WGS sequence"/>
</dbReference>
<evidence type="ECO:0000313" key="2">
    <source>
        <dbReference type="EMBL" id="MEO1766003.1"/>
    </source>
</evidence>
<dbReference type="InterPro" id="IPR038717">
    <property type="entry name" value="Tc1-like_DDE_dom"/>
</dbReference>
<keyword evidence="3" id="KW-1185">Reference proteome</keyword>
<proteinExistence type="predicted"/>
<feature type="domain" description="Tc1-like transposase DDE" evidence="1">
    <location>
        <begin position="5"/>
        <end position="66"/>
    </location>
</feature>
<name>A0ABV0EE45_9BURK</name>
<dbReference type="RefSeq" id="WP_347307101.1">
    <property type="nucleotide sequence ID" value="NZ_JBAJEX010000001.1"/>
</dbReference>
<dbReference type="EMBL" id="JBAJEX010000001">
    <property type="protein sequence ID" value="MEO1766003.1"/>
    <property type="molecule type" value="Genomic_DNA"/>
</dbReference>
<evidence type="ECO:0000313" key="3">
    <source>
        <dbReference type="Proteomes" id="UP001482231"/>
    </source>
</evidence>
<dbReference type="Gene3D" id="3.30.420.10">
    <property type="entry name" value="Ribonuclease H-like superfamily/Ribonuclease H"/>
    <property type="match status" value="1"/>
</dbReference>
<comment type="caution">
    <text evidence="2">The sequence shown here is derived from an EMBL/GenBank/DDBJ whole genome shotgun (WGS) entry which is preliminary data.</text>
</comment>